<dbReference type="InterPro" id="IPR017788">
    <property type="entry name" value="Hda"/>
</dbReference>
<dbReference type="KEGG" id="rgu:A4W93_18215"/>
<dbReference type="EMBL" id="CP015118">
    <property type="protein sequence ID" value="ARN21672.1"/>
    <property type="molecule type" value="Genomic_DNA"/>
</dbReference>
<name>A0A1W6LBP2_9BURK</name>
<dbReference type="Gene3D" id="3.40.50.300">
    <property type="entry name" value="P-loop containing nucleotide triphosphate hydrolases"/>
    <property type="match status" value="1"/>
</dbReference>
<evidence type="ECO:0000259" key="1">
    <source>
        <dbReference type="Pfam" id="PF00308"/>
    </source>
</evidence>
<dbReference type="PANTHER" id="PTHR30050">
    <property type="entry name" value="CHROMOSOMAL REPLICATION INITIATOR PROTEIN DNAA"/>
    <property type="match status" value="1"/>
</dbReference>
<dbReference type="RefSeq" id="WP_085751967.1">
    <property type="nucleotide sequence ID" value="NZ_BSPR01000011.1"/>
</dbReference>
<dbReference type="SUPFAM" id="SSF52540">
    <property type="entry name" value="P-loop containing nucleoside triphosphate hydrolases"/>
    <property type="match status" value="1"/>
</dbReference>
<dbReference type="InterPro" id="IPR027417">
    <property type="entry name" value="P-loop_NTPase"/>
</dbReference>
<dbReference type="OrthoDB" id="9784878at2"/>
<dbReference type="InterPro" id="IPR013317">
    <property type="entry name" value="DnaA_dom"/>
</dbReference>
<evidence type="ECO:0000313" key="3">
    <source>
        <dbReference type="EMBL" id="ARN21672.1"/>
    </source>
</evidence>
<dbReference type="GO" id="GO:0005886">
    <property type="term" value="C:plasma membrane"/>
    <property type="evidence" value="ECO:0007669"/>
    <property type="project" value="TreeGrafter"/>
</dbReference>
<evidence type="ECO:0000313" key="4">
    <source>
        <dbReference type="Proteomes" id="UP000193427"/>
    </source>
</evidence>
<dbReference type="Gene3D" id="1.10.8.60">
    <property type="match status" value="1"/>
</dbReference>
<protein>
    <submittedName>
        <fullName evidence="3">DnaA regulatory inactivator Hda</fullName>
    </submittedName>
</protein>
<dbReference type="GO" id="GO:0006270">
    <property type="term" value="P:DNA replication initiation"/>
    <property type="evidence" value="ECO:0007669"/>
    <property type="project" value="TreeGrafter"/>
</dbReference>
<dbReference type="CDD" id="cd00009">
    <property type="entry name" value="AAA"/>
    <property type="match status" value="1"/>
</dbReference>
<accession>A0A1W6LBP2</accession>
<dbReference type="STRING" id="946333.A4W93_18215"/>
<feature type="domain" description="Chromosomal replication initiator protein DnaA ATPAse" evidence="1">
    <location>
        <begin position="15"/>
        <end position="74"/>
    </location>
</feature>
<proteinExistence type="predicted"/>
<dbReference type="PANTHER" id="PTHR30050:SF5">
    <property type="entry name" value="DNAA REGULATORY INACTIVATOR HDA"/>
    <property type="match status" value="1"/>
</dbReference>
<feature type="domain" description="Hda lid" evidence="2">
    <location>
        <begin position="155"/>
        <end position="217"/>
    </location>
</feature>
<keyword evidence="4" id="KW-1185">Reference proteome</keyword>
<dbReference type="Pfam" id="PF22688">
    <property type="entry name" value="Hda_lid"/>
    <property type="match status" value="1"/>
</dbReference>
<dbReference type="NCBIfam" id="TIGR03420">
    <property type="entry name" value="DnaA_homol_Hda"/>
    <property type="match status" value="1"/>
</dbReference>
<gene>
    <name evidence="3" type="ORF">A4W93_18215</name>
</gene>
<dbReference type="GO" id="GO:0032297">
    <property type="term" value="P:negative regulation of DNA-templated DNA replication initiation"/>
    <property type="evidence" value="ECO:0007669"/>
    <property type="project" value="InterPro"/>
</dbReference>
<sequence>MRQLPLDIATEPARSFDSFVAGANAHAVAHLRQVMHQSAPVFLWGPSGVGKTHLLHATANLVQQQGGRVVWFDAHQPVPWHVEDAGQLVVLDNCDQFDDAHQHAAFALFIEATTHGVPVLGAAPMPPVDLPVRDDLRTRLGWGHVFAIQPLSEPEARAALRREADRRGLFLSDDVMDYLLTHFARDLKHLMALLDRLDEFALVHKRAITVPLLKQMLTEEGP</sequence>
<dbReference type="Pfam" id="PF00308">
    <property type="entry name" value="Bac_DnaA"/>
    <property type="match status" value="1"/>
</dbReference>
<dbReference type="AlphaFoldDB" id="A0A1W6LBP2"/>
<evidence type="ECO:0000259" key="2">
    <source>
        <dbReference type="Pfam" id="PF22688"/>
    </source>
</evidence>
<dbReference type="InterPro" id="IPR055199">
    <property type="entry name" value="Hda_lid"/>
</dbReference>
<dbReference type="Proteomes" id="UP000193427">
    <property type="component" value="Chromosome"/>
</dbReference>
<dbReference type="GO" id="GO:0003688">
    <property type="term" value="F:DNA replication origin binding"/>
    <property type="evidence" value="ECO:0007669"/>
    <property type="project" value="TreeGrafter"/>
</dbReference>
<organism evidence="3 4">
    <name type="scientific">Piscinibacter gummiphilus</name>
    <dbReference type="NCBI Taxonomy" id="946333"/>
    <lineage>
        <taxon>Bacteria</taxon>
        <taxon>Pseudomonadati</taxon>
        <taxon>Pseudomonadota</taxon>
        <taxon>Betaproteobacteria</taxon>
        <taxon>Burkholderiales</taxon>
        <taxon>Sphaerotilaceae</taxon>
        <taxon>Piscinibacter</taxon>
    </lineage>
</organism>
<reference evidence="3 4" key="1">
    <citation type="submission" date="2016-04" db="EMBL/GenBank/DDBJ databases">
        <title>Complete genome sequence of natural rubber-degrading, novel Gram-negative bacterium, Rhizobacter gummiphilus strain NS21.</title>
        <authorList>
            <person name="Tabata M."/>
            <person name="Kasai D."/>
            <person name="Fukuda M."/>
        </authorList>
    </citation>
    <scope>NUCLEOTIDE SEQUENCE [LARGE SCALE GENOMIC DNA]</scope>
    <source>
        <strain evidence="3 4">NS21</strain>
    </source>
</reference>